<dbReference type="Proteomes" id="UP001497497">
    <property type="component" value="Unassembled WGS sequence"/>
</dbReference>
<proteinExistence type="predicted"/>
<evidence type="ECO:0000313" key="1">
    <source>
        <dbReference type="EMBL" id="CAL1544502.1"/>
    </source>
</evidence>
<dbReference type="SUPFAM" id="SSF50494">
    <property type="entry name" value="Trypsin-like serine proteases"/>
    <property type="match status" value="1"/>
</dbReference>
<evidence type="ECO:0000313" key="2">
    <source>
        <dbReference type="Proteomes" id="UP001497497"/>
    </source>
</evidence>
<name>A0AAV2ID39_LYMST</name>
<protein>
    <submittedName>
        <fullName evidence="1">Uncharacterized protein</fullName>
    </submittedName>
</protein>
<dbReference type="InterPro" id="IPR009003">
    <property type="entry name" value="Peptidase_S1_PA"/>
</dbReference>
<dbReference type="Gene3D" id="2.40.10.10">
    <property type="entry name" value="Trypsin-like serine proteases"/>
    <property type="match status" value="1"/>
</dbReference>
<dbReference type="InterPro" id="IPR043504">
    <property type="entry name" value="Peptidase_S1_PA_chymotrypsin"/>
</dbReference>
<gene>
    <name evidence="1" type="ORF">GSLYS_00018015001</name>
</gene>
<dbReference type="AlphaFoldDB" id="A0AAV2ID39"/>
<accession>A0AAV2ID39</accession>
<dbReference type="EMBL" id="CAXITT010000625">
    <property type="protein sequence ID" value="CAL1544502.1"/>
    <property type="molecule type" value="Genomic_DNA"/>
</dbReference>
<sequence>MDLPERCRADDDLLKLIQCMKQLTGRIDISGHRAGTGFIQRIRFVHGKCPCSVDCRDSRYKYAILTVSTVVHIFDDKPDRKDLLHEFVRKPETAQIILDYERDDDDLSCLPTLYGHRLLETDKDLGIDSDWCCLEFVSHELRLVEELNTSLTSYQELQGKVYQKYKGESVNLVVLVGHPGRRPKQISIGKTIRKYKILKEIRDGQKWGRYYYDAPTEKGSSGSPVFVLGQPISGFAYWFGHPHNHSAKKTEKINYSSIGVEYVV</sequence>
<keyword evidence="2" id="KW-1185">Reference proteome</keyword>
<organism evidence="1 2">
    <name type="scientific">Lymnaea stagnalis</name>
    <name type="common">Great pond snail</name>
    <name type="synonym">Helix stagnalis</name>
    <dbReference type="NCBI Taxonomy" id="6523"/>
    <lineage>
        <taxon>Eukaryota</taxon>
        <taxon>Metazoa</taxon>
        <taxon>Spiralia</taxon>
        <taxon>Lophotrochozoa</taxon>
        <taxon>Mollusca</taxon>
        <taxon>Gastropoda</taxon>
        <taxon>Heterobranchia</taxon>
        <taxon>Euthyneura</taxon>
        <taxon>Panpulmonata</taxon>
        <taxon>Hygrophila</taxon>
        <taxon>Lymnaeoidea</taxon>
        <taxon>Lymnaeidae</taxon>
        <taxon>Lymnaea</taxon>
    </lineage>
</organism>
<reference evidence="1 2" key="1">
    <citation type="submission" date="2024-04" db="EMBL/GenBank/DDBJ databases">
        <authorList>
            <consortium name="Genoscope - CEA"/>
            <person name="William W."/>
        </authorList>
    </citation>
    <scope>NUCLEOTIDE SEQUENCE [LARGE SCALE GENOMIC DNA]</scope>
</reference>
<comment type="caution">
    <text evidence="1">The sequence shown here is derived from an EMBL/GenBank/DDBJ whole genome shotgun (WGS) entry which is preliminary data.</text>
</comment>